<dbReference type="EMBL" id="JH971391">
    <property type="protein sequence ID" value="EKM78979.1"/>
    <property type="molecule type" value="Genomic_DNA"/>
</dbReference>
<protein>
    <submittedName>
        <fullName evidence="2">Uncharacterized protein</fullName>
    </submittedName>
</protein>
<evidence type="ECO:0000313" key="3">
    <source>
        <dbReference type="Proteomes" id="UP000008493"/>
    </source>
</evidence>
<feature type="compositionally biased region" description="Polar residues" evidence="1">
    <location>
        <begin position="32"/>
        <end position="53"/>
    </location>
</feature>
<feature type="region of interest" description="Disordered" evidence="1">
    <location>
        <begin position="32"/>
        <end position="104"/>
    </location>
</feature>
<dbReference type="RefSeq" id="XP_007330739.1">
    <property type="nucleotide sequence ID" value="XM_007330677.1"/>
</dbReference>
<feature type="compositionally biased region" description="Polar residues" evidence="1">
    <location>
        <begin position="63"/>
        <end position="95"/>
    </location>
</feature>
<dbReference type="KEGG" id="abp:AGABI1DRAFT129246"/>
<sequence>MTTQTTAFLSLILQCLPQINFHLQINIRSPQSTQTQMSNASEPTSHHTPSVTPSKIFPENSDDPSNVLSTSSTNKQIAKSATPSPNHPLTSPSSPNHDEPSPSDLESLLAYQFLADRSPTPSEESPWRGISITPEVPSELMSPPPSPQEWNLHKWMQAQGIPYRTKIPGSVTTLPQIPFIPMYNQPKQDAINAAIHSAAPLTVNNNPYKSKESEMLIEIDSETKKAVKGYNLTHDHAQAYDLRQTGTYENTHGVLIRLFEPCQTCIPTFKQFISSTMFLIDDSLISSRAPWTRLKKILDLGKECWTKQELEDLSKRMLNSVPEIDKHAEAVEEEASFPRLIHELTEQMEQREVETYLFLTPILVHKLKTLRTQIDEALAIYYDVELRQKLELPLPLGDNPDNSPIIIGEQLPSPIIPVPLPVPNSLAINADALAIGH</sequence>
<gene>
    <name evidence="2" type="ORF">AGABI1DRAFT_129246</name>
</gene>
<proteinExistence type="predicted"/>
<dbReference type="AlphaFoldDB" id="K5VWX6"/>
<dbReference type="InParanoid" id="K5VWX6"/>
<name>K5VWX6_AGABU</name>
<dbReference type="Proteomes" id="UP000008493">
    <property type="component" value="Unassembled WGS sequence"/>
</dbReference>
<evidence type="ECO:0000313" key="2">
    <source>
        <dbReference type="EMBL" id="EKM78979.1"/>
    </source>
</evidence>
<dbReference type="GeneID" id="18826959"/>
<dbReference type="HOGENOM" id="CLU_626938_0_0_1"/>
<keyword evidence="3" id="KW-1185">Reference proteome</keyword>
<accession>K5VWX6</accession>
<reference evidence="3" key="1">
    <citation type="journal article" date="2012" name="Proc. Natl. Acad. Sci. U.S.A.">
        <title>Genome sequence of the button mushroom Agaricus bisporus reveals mechanisms governing adaptation to a humic-rich ecological niche.</title>
        <authorList>
            <person name="Morin E."/>
            <person name="Kohler A."/>
            <person name="Baker A.R."/>
            <person name="Foulongne-Oriol M."/>
            <person name="Lombard V."/>
            <person name="Nagy L.G."/>
            <person name="Ohm R.A."/>
            <person name="Patyshakuliyeva A."/>
            <person name="Brun A."/>
            <person name="Aerts A.L."/>
            <person name="Bailey A.M."/>
            <person name="Billette C."/>
            <person name="Coutinho P.M."/>
            <person name="Deakin G."/>
            <person name="Doddapaneni H."/>
            <person name="Floudas D."/>
            <person name="Grimwood J."/>
            <person name="Hilden K."/>
            <person name="Kuees U."/>
            <person name="LaButti K.M."/>
            <person name="Lapidus A."/>
            <person name="Lindquist E.A."/>
            <person name="Lucas S.M."/>
            <person name="Murat C."/>
            <person name="Riley R.W."/>
            <person name="Salamov A.A."/>
            <person name="Schmutz J."/>
            <person name="Subramanian V."/>
            <person name="Woesten H.A.B."/>
            <person name="Xu J."/>
            <person name="Eastwood D.C."/>
            <person name="Foster G.D."/>
            <person name="Sonnenberg A.S."/>
            <person name="Cullen D."/>
            <person name="de Vries R.P."/>
            <person name="Lundell T."/>
            <person name="Hibbett D.S."/>
            <person name="Henrissat B."/>
            <person name="Burton K.S."/>
            <person name="Kerrigan R.W."/>
            <person name="Challen M.P."/>
            <person name="Grigoriev I.V."/>
            <person name="Martin F."/>
        </authorList>
    </citation>
    <scope>NUCLEOTIDE SEQUENCE [LARGE SCALE GENOMIC DNA]</scope>
    <source>
        <strain evidence="3">JB137-S8 / ATCC MYA-4627 / FGSC 10392</strain>
    </source>
</reference>
<organism evidence="2 3">
    <name type="scientific">Agaricus bisporus var. burnettii (strain JB137-S8 / ATCC MYA-4627 / FGSC 10392)</name>
    <name type="common">White button mushroom</name>
    <dbReference type="NCBI Taxonomy" id="597362"/>
    <lineage>
        <taxon>Eukaryota</taxon>
        <taxon>Fungi</taxon>
        <taxon>Dikarya</taxon>
        <taxon>Basidiomycota</taxon>
        <taxon>Agaricomycotina</taxon>
        <taxon>Agaricomycetes</taxon>
        <taxon>Agaricomycetidae</taxon>
        <taxon>Agaricales</taxon>
        <taxon>Agaricineae</taxon>
        <taxon>Agaricaceae</taxon>
        <taxon>Agaricus</taxon>
    </lineage>
</organism>
<evidence type="ECO:0000256" key="1">
    <source>
        <dbReference type="SAM" id="MobiDB-lite"/>
    </source>
</evidence>